<evidence type="ECO:0000313" key="4">
    <source>
        <dbReference type="Proteomes" id="UP000886787"/>
    </source>
</evidence>
<dbReference type="InterPro" id="IPR029063">
    <property type="entry name" value="SAM-dependent_MTases_sf"/>
</dbReference>
<protein>
    <submittedName>
        <fullName evidence="3">16S rRNA (Guanine(966)-N(2))-methyltransferase RsmD</fullName>
        <ecNumber evidence="3">2.1.1.171</ecNumber>
    </submittedName>
</protein>
<name>A0A9D1CVF7_9FIRM</name>
<dbReference type="GO" id="GO:0052913">
    <property type="term" value="F:16S rRNA (guanine(966)-N(2))-methyltransferase activity"/>
    <property type="evidence" value="ECO:0007669"/>
    <property type="project" value="UniProtKB-EC"/>
</dbReference>
<accession>A0A9D1CVF7</accession>
<dbReference type="PIRSF" id="PIRSF004553">
    <property type="entry name" value="CHP00095"/>
    <property type="match status" value="1"/>
</dbReference>
<dbReference type="Gene3D" id="3.40.50.150">
    <property type="entry name" value="Vaccinia Virus protein VP39"/>
    <property type="match status" value="1"/>
</dbReference>
<evidence type="ECO:0000256" key="1">
    <source>
        <dbReference type="ARBA" id="ARBA00022603"/>
    </source>
</evidence>
<sequence length="182" mass="20490">MRVITGNARGRKLLTLAGEEVRPTPERVKEAVFSIIQFQIEGRSFLDLFAGSGQMGIEALSRGARKSVFVDAKRESVETVKKNLENTGLKKDAEVVLADALAYLRRCRDTFDLAFLDPPYYSGLLQETLPMVAEIMNRGGLIICESPQNEDLSQKIGDFVLDRSYRYGKIKINIYCHKDVVR</sequence>
<dbReference type="PANTHER" id="PTHR43542:SF1">
    <property type="entry name" value="METHYLTRANSFERASE"/>
    <property type="match status" value="1"/>
</dbReference>
<dbReference type="InterPro" id="IPR002052">
    <property type="entry name" value="DNA_methylase_N6_adenine_CS"/>
</dbReference>
<dbReference type="NCBIfam" id="TIGR00095">
    <property type="entry name" value="16S rRNA (guanine(966)-N(2))-methyltransferase RsmD"/>
    <property type="match status" value="1"/>
</dbReference>
<reference evidence="3" key="2">
    <citation type="journal article" date="2021" name="PeerJ">
        <title>Extensive microbial diversity within the chicken gut microbiome revealed by metagenomics and culture.</title>
        <authorList>
            <person name="Gilroy R."/>
            <person name="Ravi A."/>
            <person name="Getino M."/>
            <person name="Pursley I."/>
            <person name="Horton D.L."/>
            <person name="Alikhan N.F."/>
            <person name="Baker D."/>
            <person name="Gharbi K."/>
            <person name="Hall N."/>
            <person name="Watson M."/>
            <person name="Adriaenssens E.M."/>
            <person name="Foster-Nyarko E."/>
            <person name="Jarju S."/>
            <person name="Secka A."/>
            <person name="Antonio M."/>
            <person name="Oren A."/>
            <person name="Chaudhuri R.R."/>
            <person name="La Ragione R."/>
            <person name="Hildebrand F."/>
            <person name="Pallen M.J."/>
        </authorList>
    </citation>
    <scope>NUCLEOTIDE SEQUENCE</scope>
    <source>
        <strain evidence="3">ChiSjej1B19-3389</strain>
    </source>
</reference>
<dbReference type="PANTHER" id="PTHR43542">
    <property type="entry name" value="METHYLTRANSFERASE"/>
    <property type="match status" value="1"/>
</dbReference>
<proteinExistence type="predicted"/>
<dbReference type="SUPFAM" id="SSF53335">
    <property type="entry name" value="S-adenosyl-L-methionine-dependent methyltransferases"/>
    <property type="match status" value="1"/>
</dbReference>
<dbReference type="EMBL" id="DVFW01000042">
    <property type="protein sequence ID" value="HIQ81169.1"/>
    <property type="molecule type" value="Genomic_DNA"/>
</dbReference>
<reference evidence="3" key="1">
    <citation type="submission" date="2020-10" db="EMBL/GenBank/DDBJ databases">
        <authorList>
            <person name="Gilroy R."/>
        </authorList>
    </citation>
    <scope>NUCLEOTIDE SEQUENCE</scope>
    <source>
        <strain evidence="3">ChiSjej1B19-3389</strain>
    </source>
</reference>
<keyword evidence="2 3" id="KW-0808">Transferase</keyword>
<evidence type="ECO:0000256" key="2">
    <source>
        <dbReference type="ARBA" id="ARBA00022679"/>
    </source>
</evidence>
<comment type="caution">
    <text evidence="3">The sequence shown here is derived from an EMBL/GenBank/DDBJ whole genome shotgun (WGS) entry which is preliminary data.</text>
</comment>
<dbReference type="AlphaFoldDB" id="A0A9D1CVF7"/>
<dbReference type="Pfam" id="PF03602">
    <property type="entry name" value="Cons_hypoth95"/>
    <property type="match status" value="1"/>
</dbReference>
<dbReference type="InterPro" id="IPR004398">
    <property type="entry name" value="RNA_MeTrfase_RsmD"/>
</dbReference>
<dbReference type="PROSITE" id="PS00092">
    <property type="entry name" value="N6_MTASE"/>
    <property type="match status" value="1"/>
</dbReference>
<keyword evidence="1 3" id="KW-0489">Methyltransferase</keyword>
<dbReference type="GO" id="GO:0003676">
    <property type="term" value="F:nucleic acid binding"/>
    <property type="evidence" value="ECO:0007669"/>
    <property type="project" value="InterPro"/>
</dbReference>
<gene>
    <name evidence="3" type="primary">rsmD</name>
    <name evidence="3" type="ORF">IAD32_07820</name>
</gene>
<dbReference type="EC" id="2.1.1.171" evidence="3"/>
<evidence type="ECO:0000313" key="3">
    <source>
        <dbReference type="EMBL" id="HIQ81169.1"/>
    </source>
</evidence>
<dbReference type="Proteomes" id="UP000886787">
    <property type="component" value="Unassembled WGS sequence"/>
</dbReference>
<organism evidence="3 4">
    <name type="scientific">Candidatus Scatavimonas merdigallinarum</name>
    <dbReference type="NCBI Taxonomy" id="2840914"/>
    <lineage>
        <taxon>Bacteria</taxon>
        <taxon>Bacillati</taxon>
        <taxon>Bacillota</taxon>
        <taxon>Clostridia</taxon>
        <taxon>Eubacteriales</taxon>
        <taxon>Oscillospiraceae</taxon>
        <taxon>Oscillospiraceae incertae sedis</taxon>
        <taxon>Candidatus Scatavimonas</taxon>
    </lineage>
</organism>
<dbReference type="CDD" id="cd02440">
    <property type="entry name" value="AdoMet_MTases"/>
    <property type="match status" value="1"/>
</dbReference>